<dbReference type="OrthoDB" id="4279at2"/>
<keyword evidence="8" id="KW-0862">Zinc</keyword>
<dbReference type="Gene3D" id="3.60.140.10">
    <property type="entry name" value="CNF1/YfiH-like putative cysteine hydrolases"/>
    <property type="match status" value="1"/>
</dbReference>
<dbReference type="EMBL" id="SSOB01000030">
    <property type="protein sequence ID" value="THF75581.1"/>
    <property type="molecule type" value="Genomic_DNA"/>
</dbReference>
<comment type="function">
    <text evidence="3">Purine nucleoside enzyme that catalyzes the phosphorolysis of adenosine and inosine nucleosides, yielding D-ribose 1-phosphate and the respective free bases, adenine and hypoxanthine. Also catalyzes the phosphorolysis of S-methyl-5'-thioadenosine into adenine and S-methyl-5-thio-alpha-D-ribose 1-phosphate. Also has adenosine deaminase activity.</text>
</comment>
<comment type="similarity">
    <text evidence="4 12">Belongs to the purine nucleoside phosphorylase YfiH/LACC1 family.</text>
</comment>
<dbReference type="Proteomes" id="UP000310636">
    <property type="component" value="Unassembled WGS sequence"/>
</dbReference>
<evidence type="ECO:0000256" key="9">
    <source>
        <dbReference type="ARBA" id="ARBA00047989"/>
    </source>
</evidence>
<proteinExistence type="inferred from homology"/>
<comment type="catalytic activity">
    <reaction evidence="11">
        <text>S-methyl-5'-thioadenosine + phosphate = 5-(methylsulfanyl)-alpha-D-ribose 1-phosphate + adenine</text>
        <dbReference type="Rhea" id="RHEA:11852"/>
        <dbReference type="ChEBI" id="CHEBI:16708"/>
        <dbReference type="ChEBI" id="CHEBI:17509"/>
        <dbReference type="ChEBI" id="CHEBI:43474"/>
        <dbReference type="ChEBI" id="CHEBI:58533"/>
        <dbReference type="EC" id="2.4.2.28"/>
    </reaction>
    <physiologicalReaction direction="left-to-right" evidence="11">
        <dbReference type="Rhea" id="RHEA:11853"/>
    </physiologicalReaction>
</comment>
<protein>
    <recommendedName>
        <fullName evidence="12">Purine nucleoside phosphorylase</fullName>
    </recommendedName>
</protein>
<comment type="catalytic activity">
    <reaction evidence="9">
        <text>adenosine + H2O + H(+) = inosine + NH4(+)</text>
        <dbReference type="Rhea" id="RHEA:24408"/>
        <dbReference type="ChEBI" id="CHEBI:15377"/>
        <dbReference type="ChEBI" id="CHEBI:15378"/>
        <dbReference type="ChEBI" id="CHEBI:16335"/>
        <dbReference type="ChEBI" id="CHEBI:17596"/>
        <dbReference type="ChEBI" id="CHEBI:28938"/>
        <dbReference type="EC" id="3.5.4.4"/>
    </reaction>
    <physiologicalReaction direction="left-to-right" evidence="9">
        <dbReference type="Rhea" id="RHEA:24409"/>
    </physiologicalReaction>
</comment>
<evidence type="ECO:0000313" key="14">
    <source>
        <dbReference type="Proteomes" id="UP000310636"/>
    </source>
</evidence>
<dbReference type="Pfam" id="PF02578">
    <property type="entry name" value="Cu-oxidase_4"/>
    <property type="match status" value="1"/>
</dbReference>
<evidence type="ECO:0000256" key="2">
    <source>
        <dbReference type="ARBA" id="ARBA00001947"/>
    </source>
</evidence>
<comment type="caution">
    <text evidence="13">The sequence shown here is derived from an EMBL/GenBank/DDBJ whole genome shotgun (WGS) entry which is preliminary data.</text>
</comment>
<dbReference type="PANTHER" id="PTHR30616:SF2">
    <property type="entry name" value="PURINE NUCLEOSIDE PHOSPHORYLASE LACC1"/>
    <property type="match status" value="1"/>
</dbReference>
<dbReference type="PANTHER" id="PTHR30616">
    <property type="entry name" value="UNCHARACTERIZED PROTEIN YFIH"/>
    <property type="match status" value="1"/>
</dbReference>
<dbReference type="NCBIfam" id="TIGR00726">
    <property type="entry name" value="peptidoglycan editing factor PgeF"/>
    <property type="match status" value="1"/>
</dbReference>
<dbReference type="InterPro" id="IPR011324">
    <property type="entry name" value="Cytotoxic_necrot_fac-like_cat"/>
</dbReference>
<evidence type="ECO:0000256" key="6">
    <source>
        <dbReference type="ARBA" id="ARBA00022723"/>
    </source>
</evidence>
<accession>A0A4S4BS76</accession>
<evidence type="ECO:0000313" key="13">
    <source>
        <dbReference type="EMBL" id="THF75581.1"/>
    </source>
</evidence>
<dbReference type="RefSeq" id="WP_136371831.1">
    <property type="nucleotide sequence ID" value="NZ_SSOB01000030.1"/>
</dbReference>
<dbReference type="AlphaFoldDB" id="A0A4S4BS76"/>
<dbReference type="CDD" id="cd16833">
    <property type="entry name" value="YfiH"/>
    <property type="match status" value="1"/>
</dbReference>
<name>A0A4S4BS76_9BACL</name>
<comment type="cofactor">
    <cofactor evidence="2">
        <name>Zn(2+)</name>
        <dbReference type="ChEBI" id="CHEBI:29105"/>
    </cofactor>
</comment>
<organism evidence="13 14">
    <name type="scientific">Cohnella fermenti</name>
    <dbReference type="NCBI Taxonomy" id="2565925"/>
    <lineage>
        <taxon>Bacteria</taxon>
        <taxon>Bacillati</taxon>
        <taxon>Bacillota</taxon>
        <taxon>Bacilli</taxon>
        <taxon>Bacillales</taxon>
        <taxon>Paenibacillaceae</taxon>
        <taxon>Cohnella</taxon>
    </lineage>
</organism>
<evidence type="ECO:0000256" key="10">
    <source>
        <dbReference type="ARBA" id="ARBA00048968"/>
    </source>
</evidence>
<dbReference type="GO" id="GO:0016787">
    <property type="term" value="F:hydrolase activity"/>
    <property type="evidence" value="ECO:0007669"/>
    <property type="project" value="UniProtKB-KW"/>
</dbReference>
<evidence type="ECO:0000256" key="3">
    <source>
        <dbReference type="ARBA" id="ARBA00003215"/>
    </source>
</evidence>
<dbReference type="SUPFAM" id="SSF64438">
    <property type="entry name" value="CNF1/YfiH-like putative cysteine hydrolases"/>
    <property type="match status" value="1"/>
</dbReference>
<comment type="catalytic activity">
    <reaction evidence="1">
        <text>inosine + phosphate = alpha-D-ribose 1-phosphate + hypoxanthine</text>
        <dbReference type="Rhea" id="RHEA:27646"/>
        <dbReference type="ChEBI" id="CHEBI:17368"/>
        <dbReference type="ChEBI" id="CHEBI:17596"/>
        <dbReference type="ChEBI" id="CHEBI:43474"/>
        <dbReference type="ChEBI" id="CHEBI:57720"/>
        <dbReference type="EC" id="2.4.2.1"/>
    </reaction>
    <physiologicalReaction direction="left-to-right" evidence="1">
        <dbReference type="Rhea" id="RHEA:27647"/>
    </physiologicalReaction>
</comment>
<sequence length="284" mass="31153">MEPFIRPQRPQGSAELLHLEAWESRWGLTAGFSTRHGGVSAEPRHSLNTALHVGDSPEDVIANRRRVTETLGRPFEAWTCAEQVHGSRVYEVSAKDAGRGRLDRESAIPDADALVTREPEALLTMFFADCVPLYFYDPEANAIGLAHAGWKGTAADVAAATVEAMGRLYGTKPERLLAAVGPSIGACCYEVDEAVLKHVRPLAAELDGYLQEGAASLVLDVKEGRARINLKEFNRHLMIKAGILPSRIELSTWCTGCRTDLFFSHRKEKGATGRMMSWLGLKRG</sequence>
<evidence type="ECO:0000256" key="5">
    <source>
        <dbReference type="ARBA" id="ARBA00022679"/>
    </source>
</evidence>
<comment type="catalytic activity">
    <reaction evidence="10">
        <text>adenosine + phosphate = alpha-D-ribose 1-phosphate + adenine</text>
        <dbReference type="Rhea" id="RHEA:27642"/>
        <dbReference type="ChEBI" id="CHEBI:16335"/>
        <dbReference type="ChEBI" id="CHEBI:16708"/>
        <dbReference type="ChEBI" id="CHEBI:43474"/>
        <dbReference type="ChEBI" id="CHEBI:57720"/>
        <dbReference type="EC" id="2.4.2.1"/>
    </reaction>
    <physiologicalReaction direction="left-to-right" evidence="10">
        <dbReference type="Rhea" id="RHEA:27643"/>
    </physiologicalReaction>
</comment>
<reference evidence="13 14" key="1">
    <citation type="submission" date="2019-04" db="EMBL/GenBank/DDBJ databases">
        <title>Cohnella sp. nov. isolated from preserved vegetables.</title>
        <authorList>
            <person name="Lin S.-Y."/>
            <person name="Hung M.-H."/>
            <person name="Young C.-C."/>
        </authorList>
    </citation>
    <scope>NUCLEOTIDE SEQUENCE [LARGE SCALE GENOMIC DNA]</scope>
    <source>
        <strain evidence="13 14">CC-MHH1044</strain>
    </source>
</reference>
<evidence type="ECO:0000256" key="7">
    <source>
        <dbReference type="ARBA" id="ARBA00022801"/>
    </source>
</evidence>
<evidence type="ECO:0000256" key="11">
    <source>
        <dbReference type="ARBA" id="ARBA00049893"/>
    </source>
</evidence>
<evidence type="ECO:0000256" key="8">
    <source>
        <dbReference type="ARBA" id="ARBA00022833"/>
    </source>
</evidence>
<dbReference type="InterPro" id="IPR038371">
    <property type="entry name" value="Cu_polyphenol_OxRdtase_sf"/>
</dbReference>
<keyword evidence="14" id="KW-1185">Reference proteome</keyword>
<evidence type="ECO:0000256" key="1">
    <source>
        <dbReference type="ARBA" id="ARBA00000553"/>
    </source>
</evidence>
<evidence type="ECO:0000256" key="12">
    <source>
        <dbReference type="RuleBase" id="RU361274"/>
    </source>
</evidence>
<keyword evidence="7" id="KW-0378">Hydrolase</keyword>
<keyword evidence="6" id="KW-0479">Metal-binding</keyword>
<dbReference type="GO" id="GO:0017061">
    <property type="term" value="F:S-methyl-5-thioadenosine phosphorylase activity"/>
    <property type="evidence" value="ECO:0007669"/>
    <property type="project" value="UniProtKB-EC"/>
</dbReference>
<evidence type="ECO:0000256" key="4">
    <source>
        <dbReference type="ARBA" id="ARBA00007353"/>
    </source>
</evidence>
<gene>
    <name evidence="13" type="primary">pgeF</name>
    <name evidence="13" type="ORF">E6C55_21225</name>
</gene>
<dbReference type="GO" id="GO:0005507">
    <property type="term" value="F:copper ion binding"/>
    <property type="evidence" value="ECO:0007669"/>
    <property type="project" value="TreeGrafter"/>
</dbReference>
<dbReference type="InterPro" id="IPR003730">
    <property type="entry name" value="Cu_polyphenol_OxRdtase"/>
</dbReference>
<keyword evidence="5" id="KW-0808">Transferase</keyword>